<dbReference type="SUPFAM" id="SSF49503">
    <property type="entry name" value="Cupredoxins"/>
    <property type="match status" value="1"/>
</dbReference>
<proteinExistence type="predicted"/>
<keyword evidence="2" id="KW-0186">Copper</keyword>
<dbReference type="PANTHER" id="PTHR38439:SF3">
    <property type="entry name" value="COPPER-RESISTANT CUPROPROTEIN COPI"/>
    <property type="match status" value="1"/>
</dbReference>
<feature type="transmembrane region" description="Helical" evidence="3">
    <location>
        <begin position="5"/>
        <end position="23"/>
    </location>
</feature>
<dbReference type="InterPro" id="IPR008972">
    <property type="entry name" value="Cupredoxin"/>
</dbReference>
<evidence type="ECO:0000256" key="1">
    <source>
        <dbReference type="ARBA" id="ARBA00022723"/>
    </source>
</evidence>
<dbReference type="Gene3D" id="2.60.40.420">
    <property type="entry name" value="Cupredoxins - blue copper proteins"/>
    <property type="match status" value="1"/>
</dbReference>
<evidence type="ECO:0000256" key="2">
    <source>
        <dbReference type="ARBA" id="ARBA00023008"/>
    </source>
</evidence>
<sequence>MTKNIILIIIVLIIIAGGAWWLFTSEENKNSNPVINKSQPARNQDKETTTGTIKEFTLEASNFKYSLVEMRVKQGEIVRVALINREGFHDFVIDELNASTKQIRAGEQETIEFTASQKGQFEYYCSVGSHRQLGMKGNMIVE</sequence>
<dbReference type="Proteomes" id="UP000034516">
    <property type="component" value="Unassembled WGS sequence"/>
</dbReference>
<organism evidence="5 6">
    <name type="scientific">Candidatus Kuenenbacteria bacterium GW2011_GWA2_42_15</name>
    <dbReference type="NCBI Taxonomy" id="1618677"/>
    <lineage>
        <taxon>Bacteria</taxon>
        <taxon>Candidatus Kueneniibacteriota</taxon>
    </lineage>
</organism>
<dbReference type="EMBL" id="LCCW01000008">
    <property type="protein sequence ID" value="KKS42707.1"/>
    <property type="molecule type" value="Genomic_DNA"/>
</dbReference>
<evidence type="ECO:0000256" key="3">
    <source>
        <dbReference type="SAM" id="Phobius"/>
    </source>
</evidence>
<keyword evidence="3" id="KW-1133">Transmembrane helix</keyword>
<dbReference type="InterPro" id="IPR050845">
    <property type="entry name" value="Cu-binding_ET"/>
</dbReference>
<dbReference type="PANTHER" id="PTHR38439">
    <property type="entry name" value="AURACYANIN-B"/>
    <property type="match status" value="1"/>
</dbReference>
<protein>
    <recommendedName>
        <fullName evidence="4">EfeO-type cupredoxin-like domain-containing protein</fullName>
    </recommendedName>
</protein>
<name>A0A0G0Z1Q0_9BACT</name>
<feature type="domain" description="EfeO-type cupredoxin-like" evidence="4">
    <location>
        <begin position="29"/>
        <end position="141"/>
    </location>
</feature>
<evidence type="ECO:0000313" key="5">
    <source>
        <dbReference type="EMBL" id="KKS42707.1"/>
    </source>
</evidence>
<comment type="caution">
    <text evidence="5">The sequence shown here is derived from an EMBL/GenBank/DDBJ whole genome shotgun (WGS) entry which is preliminary data.</text>
</comment>
<keyword evidence="3" id="KW-0472">Membrane</keyword>
<accession>A0A0G0Z1Q0</accession>
<dbReference type="GO" id="GO:0046872">
    <property type="term" value="F:metal ion binding"/>
    <property type="evidence" value="ECO:0007669"/>
    <property type="project" value="UniProtKB-KW"/>
</dbReference>
<reference evidence="5 6" key="1">
    <citation type="journal article" date="2015" name="Nature">
        <title>rRNA introns, odd ribosomes, and small enigmatic genomes across a large radiation of phyla.</title>
        <authorList>
            <person name="Brown C.T."/>
            <person name="Hug L.A."/>
            <person name="Thomas B.C."/>
            <person name="Sharon I."/>
            <person name="Castelle C.J."/>
            <person name="Singh A."/>
            <person name="Wilkins M.J."/>
            <person name="Williams K.H."/>
            <person name="Banfield J.F."/>
        </authorList>
    </citation>
    <scope>NUCLEOTIDE SEQUENCE [LARGE SCALE GENOMIC DNA]</scope>
</reference>
<dbReference type="Pfam" id="PF13473">
    <property type="entry name" value="Cupredoxin_1"/>
    <property type="match status" value="1"/>
</dbReference>
<evidence type="ECO:0000313" key="6">
    <source>
        <dbReference type="Proteomes" id="UP000034516"/>
    </source>
</evidence>
<gene>
    <name evidence="5" type="ORF">UV02_C0008G0002</name>
</gene>
<dbReference type="InterPro" id="IPR028096">
    <property type="entry name" value="EfeO_Cupredoxin"/>
</dbReference>
<keyword evidence="3" id="KW-0812">Transmembrane</keyword>
<dbReference type="AlphaFoldDB" id="A0A0G0Z1Q0"/>
<evidence type="ECO:0000259" key="4">
    <source>
        <dbReference type="Pfam" id="PF13473"/>
    </source>
</evidence>
<keyword evidence="1" id="KW-0479">Metal-binding</keyword>